<sequence length="41" mass="4734">MMYKHIANSININDRKTFLRNVWVSFASIIIIATNVIIALK</sequence>
<accession>A0A069AB70</accession>
<feature type="transmembrane region" description="Helical" evidence="1">
    <location>
        <begin position="21"/>
        <end position="40"/>
    </location>
</feature>
<evidence type="ECO:0000256" key="1">
    <source>
        <dbReference type="SAM" id="Phobius"/>
    </source>
</evidence>
<reference evidence="2" key="1">
    <citation type="submission" date="2014-07" db="EMBL/GenBank/DDBJ databases">
        <authorList>
            <person name="Monot Marc"/>
        </authorList>
    </citation>
    <scope>NUCLEOTIDE SEQUENCE</scope>
    <source>
        <strain evidence="3">7032989</strain>
    </source>
</reference>
<name>A0A069AB70_CLODI</name>
<dbReference type="EMBL" id="LK932509">
    <property type="protein sequence ID" value="CDS86563.1"/>
    <property type="molecule type" value="Genomic_DNA"/>
</dbReference>
<dbReference type="EMBL" id="LK933005">
    <property type="protein sequence ID" value="CDT18833.1"/>
    <property type="molecule type" value="Genomic_DNA"/>
</dbReference>
<protein>
    <submittedName>
        <fullName evidence="2">Uncharacterized protein</fullName>
    </submittedName>
</protein>
<keyword evidence="1" id="KW-0812">Transmembrane</keyword>
<keyword evidence="1" id="KW-0472">Membrane</keyword>
<keyword evidence="1" id="KW-1133">Transmembrane helix</keyword>
<organism evidence="2">
    <name type="scientific">Clostridioides difficile</name>
    <name type="common">Peptoclostridium difficile</name>
    <dbReference type="NCBI Taxonomy" id="1496"/>
    <lineage>
        <taxon>Bacteria</taxon>
        <taxon>Bacillati</taxon>
        <taxon>Bacillota</taxon>
        <taxon>Clostridia</taxon>
        <taxon>Peptostreptococcales</taxon>
        <taxon>Peptostreptococcaceae</taxon>
        <taxon>Clostridioides</taxon>
    </lineage>
</organism>
<proteinExistence type="predicted"/>
<evidence type="ECO:0000313" key="2">
    <source>
        <dbReference type="EMBL" id="CDS86563.1"/>
    </source>
</evidence>
<evidence type="ECO:0000313" key="3">
    <source>
        <dbReference type="EMBL" id="CDT18833.1"/>
    </source>
</evidence>
<gene>
    <name evidence="3" type="ORF">BN1095_340013</name>
    <name evidence="2" type="ORF">BN1096_560205</name>
</gene>
<dbReference type="AlphaFoldDB" id="A0A069AB70"/>